<reference evidence="1 2" key="1">
    <citation type="submission" date="2015-04" db="EMBL/GenBank/DDBJ databases">
        <authorList>
            <person name="Syromyatnikov M.Y."/>
            <person name="Popov V.N."/>
        </authorList>
    </citation>
    <scope>NUCLEOTIDE SEQUENCE [LARGE SCALE GENOMIC DNA]</scope>
</reference>
<gene>
    <name evidence="1" type="ORF">CLUMA_CG009630</name>
</gene>
<evidence type="ECO:0000313" key="2">
    <source>
        <dbReference type="Proteomes" id="UP000183832"/>
    </source>
</evidence>
<keyword evidence="2" id="KW-1185">Reference proteome</keyword>
<protein>
    <submittedName>
        <fullName evidence="1">CLUMA_CG009630, isoform A</fullName>
    </submittedName>
</protein>
<dbReference type="Proteomes" id="UP000183832">
    <property type="component" value="Unassembled WGS sequence"/>
</dbReference>
<accession>A0A1J1I900</accession>
<sequence length="92" mass="11158">MMIHKAFMLIDINCFLRQPFEDQCKFQHKYHYVMKEKRSFIYNNDVQPSIAARFILMSINLFDLLIHQQRDSLHGLSFSHFKILLLQFSFET</sequence>
<organism evidence="1 2">
    <name type="scientific">Clunio marinus</name>
    <dbReference type="NCBI Taxonomy" id="568069"/>
    <lineage>
        <taxon>Eukaryota</taxon>
        <taxon>Metazoa</taxon>
        <taxon>Ecdysozoa</taxon>
        <taxon>Arthropoda</taxon>
        <taxon>Hexapoda</taxon>
        <taxon>Insecta</taxon>
        <taxon>Pterygota</taxon>
        <taxon>Neoptera</taxon>
        <taxon>Endopterygota</taxon>
        <taxon>Diptera</taxon>
        <taxon>Nematocera</taxon>
        <taxon>Chironomoidea</taxon>
        <taxon>Chironomidae</taxon>
        <taxon>Clunio</taxon>
    </lineage>
</organism>
<evidence type="ECO:0000313" key="1">
    <source>
        <dbReference type="EMBL" id="CRK96202.1"/>
    </source>
</evidence>
<dbReference type="EMBL" id="CVRI01000043">
    <property type="protein sequence ID" value="CRK96202.1"/>
    <property type="molecule type" value="Genomic_DNA"/>
</dbReference>
<dbReference type="AlphaFoldDB" id="A0A1J1I900"/>
<proteinExistence type="predicted"/>
<name>A0A1J1I900_9DIPT</name>